<evidence type="ECO:0000256" key="15">
    <source>
        <dbReference type="PIRSR" id="PIRSR000114-2"/>
    </source>
</evidence>
<feature type="binding site" evidence="13">
    <location>
        <position position="111"/>
    </location>
    <ligand>
        <name>sn-glycerol 3-phosphate</name>
        <dbReference type="ChEBI" id="CHEBI:57597"/>
    </ligand>
</feature>
<dbReference type="InterPro" id="IPR013328">
    <property type="entry name" value="6PGD_dom2"/>
</dbReference>
<dbReference type="SUPFAM" id="SSF51735">
    <property type="entry name" value="NAD(P)-binding Rossmann-fold domains"/>
    <property type="match status" value="1"/>
</dbReference>
<dbReference type="PROSITE" id="PS00957">
    <property type="entry name" value="NAD_G3PDH"/>
    <property type="match status" value="1"/>
</dbReference>
<dbReference type="NCBIfam" id="NF000941">
    <property type="entry name" value="PRK00094.1-3"/>
    <property type="match status" value="1"/>
</dbReference>
<dbReference type="GO" id="GO:0046168">
    <property type="term" value="P:glycerol-3-phosphate catabolic process"/>
    <property type="evidence" value="ECO:0007669"/>
    <property type="project" value="InterPro"/>
</dbReference>
<proteinExistence type="inferred from homology"/>
<keyword evidence="13" id="KW-0963">Cytoplasm</keyword>
<comment type="similarity">
    <text evidence="1 13 17">Belongs to the NAD-dependent glycerol-3-phosphate dehydrogenase family.</text>
</comment>
<evidence type="ECO:0000256" key="5">
    <source>
        <dbReference type="ARBA" id="ARBA00023027"/>
    </source>
</evidence>
<sequence length="341" mass="36725">MKQSPDFSVAVIGAGSWGTALAKLLSDNGLGVHLWAHRQEHVRQILDEKENRSYLPGFPLCDRLVPLADIHEAVRGKAFVVMVVPSHVFRSVFQQIIPVLDDNAIVVSATKGIENESLMTMSQVMEEELGKAGKKGEVGVLTGPSFAKEVAAGIPTAVTVAARTMETAESIQGLFFSERFRVYTSIDLIGQELGAALKNIIAVAAGISDGLGYGTNTRAALITRGLAEITRLGVKMGANPLTFSGLGGLGDLVLTCTGDLSRNRAVGLKLGQGKKLADILAEMNMVAEGVKTTHSAMALAEKQHVDMPILDQIYQVIYEDKDCQEAVHDLLTRHQKEEMEY</sequence>
<feature type="binding site" evidence="13">
    <location>
        <position position="38"/>
    </location>
    <ligand>
        <name>NADPH</name>
        <dbReference type="ChEBI" id="CHEBI:57783"/>
    </ligand>
</feature>
<dbReference type="FunFam" id="3.40.50.720:FF:000019">
    <property type="entry name" value="Glycerol-3-phosphate dehydrogenase [NAD(P)+]"/>
    <property type="match status" value="1"/>
</dbReference>
<dbReference type="InterPro" id="IPR011128">
    <property type="entry name" value="G3P_DH_NAD-dep_N"/>
</dbReference>
<evidence type="ECO:0000256" key="1">
    <source>
        <dbReference type="ARBA" id="ARBA00011009"/>
    </source>
</evidence>
<dbReference type="HAMAP" id="MF_00394">
    <property type="entry name" value="NAD_Glyc3P_dehydrog"/>
    <property type="match status" value="1"/>
</dbReference>
<comment type="catalytic activity">
    <reaction evidence="13">
        <text>sn-glycerol 3-phosphate + NAD(+) = dihydroxyacetone phosphate + NADH + H(+)</text>
        <dbReference type="Rhea" id="RHEA:11092"/>
        <dbReference type="ChEBI" id="CHEBI:15378"/>
        <dbReference type="ChEBI" id="CHEBI:57540"/>
        <dbReference type="ChEBI" id="CHEBI:57597"/>
        <dbReference type="ChEBI" id="CHEBI:57642"/>
        <dbReference type="ChEBI" id="CHEBI:57945"/>
        <dbReference type="EC" id="1.1.1.94"/>
    </reaction>
</comment>
<evidence type="ECO:0000256" key="6">
    <source>
        <dbReference type="ARBA" id="ARBA00023098"/>
    </source>
</evidence>
<dbReference type="AlphaFoldDB" id="A0A8J6NB91"/>
<dbReference type="SUPFAM" id="SSF48179">
    <property type="entry name" value="6-phosphogluconate dehydrogenase C-terminal domain-like"/>
    <property type="match status" value="1"/>
</dbReference>
<feature type="binding site" evidence="13">
    <location>
        <position position="17"/>
    </location>
    <ligand>
        <name>NADPH</name>
        <dbReference type="ChEBI" id="CHEBI:57783"/>
    </ligand>
</feature>
<feature type="binding site" evidence="13">
    <location>
        <position position="143"/>
    </location>
    <ligand>
        <name>sn-glycerol 3-phosphate</name>
        <dbReference type="ChEBI" id="CHEBI:57597"/>
    </ligand>
</feature>
<feature type="binding site" evidence="13">
    <location>
        <position position="251"/>
    </location>
    <ligand>
        <name>sn-glycerol 3-phosphate</name>
        <dbReference type="ChEBI" id="CHEBI:57597"/>
    </ligand>
</feature>
<feature type="binding site" evidence="13">
    <location>
        <position position="147"/>
    </location>
    <ligand>
        <name>NADPH</name>
        <dbReference type="ChEBI" id="CHEBI:57783"/>
    </ligand>
</feature>
<feature type="binding site" evidence="13">
    <location>
        <position position="37"/>
    </location>
    <ligand>
        <name>NADPH</name>
        <dbReference type="ChEBI" id="CHEBI:57783"/>
    </ligand>
</feature>
<feature type="binding site" evidence="15">
    <location>
        <begin position="262"/>
        <end position="263"/>
    </location>
    <ligand>
        <name>substrate</name>
    </ligand>
</feature>
<keyword evidence="13" id="KW-0547">Nucleotide-binding</keyword>
<evidence type="ECO:0000313" key="20">
    <source>
        <dbReference type="EMBL" id="MBC8317651.1"/>
    </source>
</evidence>
<dbReference type="InterPro" id="IPR008927">
    <property type="entry name" value="6-PGluconate_DH-like_C_sf"/>
</dbReference>
<dbReference type="EC" id="1.1.1.94" evidence="10 13"/>
<comment type="catalytic activity">
    <reaction evidence="9">
        <text>sn-glycerol 3-phosphate + NADP(+) = dihydroxyacetone phosphate + NADPH + H(+)</text>
        <dbReference type="Rhea" id="RHEA:11096"/>
        <dbReference type="ChEBI" id="CHEBI:15378"/>
        <dbReference type="ChEBI" id="CHEBI:57597"/>
        <dbReference type="ChEBI" id="CHEBI:57642"/>
        <dbReference type="ChEBI" id="CHEBI:57783"/>
        <dbReference type="ChEBI" id="CHEBI:58349"/>
        <dbReference type="EC" id="1.1.1.94"/>
    </reaction>
    <physiologicalReaction direction="right-to-left" evidence="9">
        <dbReference type="Rhea" id="RHEA:11098"/>
    </physiologicalReaction>
</comment>
<dbReference type="NCBIfam" id="NF000942">
    <property type="entry name" value="PRK00094.1-4"/>
    <property type="match status" value="1"/>
</dbReference>
<dbReference type="PIRSF" id="PIRSF000114">
    <property type="entry name" value="Glycerol-3-P_dh"/>
    <property type="match status" value="1"/>
</dbReference>
<dbReference type="UniPathway" id="UPA00940"/>
<dbReference type="GO" id="GO:0006650">
    <property type="term" value="P:glycerophospholipid metabolic process"/>
    <property type="evidence" value="ECO:0007669"/>
    <property type="project" value="UniProtKB-UniRule"/>
</dbReference>
<dbReference type="GO" id="GO:0005975">
    <property type="term" value="P:carbohydrate metabolic process"/>
    <property type="evidence" value="ECO:0007669"/>
    <property type="project" value="InterPro"/>
</dbReference>
<name>A0A8J6NB91_9BACT</name>
<comment type="caution">
    <text evidence="20">The sequence shown here is derived from an EMBL/GenBank/DDBJ whole genome shotgun (WGS) entry which is preliminary data.</text>
</comment>
<dbReference type="InterPro" id="IPR006168">
    <property type="entry name" value="G3P_DH_NAD-dep"/>
</dbReference>
<keyword evidence="2 13" id="KW-0444">Lipid biosynthesis</keyword>
<dbReference type="GO" id="GO:0005829">
    <property type="term" value="C:cytosol"/>
    <property type="evidence" value="ECO:0007669"/>
    <property type="project" value="TreeGrafter"/>
</dbReference>
<dbReference type="Pfam" id="PF07479">
    <property type="entry name" value="NAD_Gly3P_dh_C"/>
    <property type="match status" value="1"/>
</dbReference>
<keyword evidence="3 13" id="KW-0521">NADP</keyword>
<dbReference type="GO" id="GO:0046167">
    <property type="term" value="P:glycerol-3-phosphate biosynthetic process"/>
    <property type="evidence" value="ECO:0007669"/>
    <property type="project" value="UniProtKB-UniRule"/>
</dbReference>
<feature type="binding site" evidence="16">
    <location>
        <position position="262"/>
    </location>
    <ligand>
        <name>NAD(+)</name>
        <dbReference type="ChEBI" id="CHEBI:57540"/>
    </ligand>
</feature>
<evidence type="ECO:0000256" key="7">
    <source>
        <dbReference type="ARBA" id="ARBA00023209"/>
    </source>
</evidence>
<dbReference type="Gene3D" id="1.10.1040.10">
    <property type="entry name" value="N-(1-d-carboxylethyl)-l-norvaline Dehydrogenase, domain 2"/>
    <property type="match status" value="1"/>
</dbReference>
<comment type="pathway">
    <text evidence="13">Membrane lipid metabolism; glycerophospholipid metabolism.</text>
</comment>
<feature type="binding site" evidence="13">
    <location>
        <position position="16"/>
    </location>
    <ligand>
        <name>NADPH</name>
        <dbReference type="ChEBI" id="CHEBI:57783"/>
    </ligand>
</feature>
<dbReference type="InterPro" id="IPR036291">
    <property type="entry name" value="NAD(P)-bd_dom_sf"/>
</dbReference>
<feature type="binding site" evidence="13">
    <location>
        <position position="54"/>
    </location>
    <ligand>
        <name>NADPH</name>
        <dbReference type="ChEBI" id="CHEBI:57783"/>
    </ligand>
</feature>
<dbReference type="NCBIfam" id="NF000940">
    <property type="entry name" value="PRK00094.1-2"/>
    <property type="match status" value="1"/>
</dbReference>
<evidence type="ECO:0000256" key="13">
    <source>
        <dbReference type="HAMAP-Rule" id="MF_00394"/>
    </source>
</evidence>
<dbReference type="InterPro" id="IPR006109">
    <property type="entry name" value="G3P_DH_NAD-dep_C"/>
</dbReference>
<evidence type="ECO:0000259" key="19">
    <source>
        <dbReference type="Pfam" id="PF07479"/>
    </source>
</evidence>
<feature type="binding site" evidence="13">
    <location>
        <position position="262"/>
    </location>
    <ligand>
        <name>NADPH</name>
        <dbReference type="ChEBI" id="CHEBI:57783"/>
    </ligand>
</feature>
<evidence type="ECO:0000256" key="16">
    <source>
        <dbReference type="PIRSR" id="PIRSR000114-3"/>
    </source>
</evidence>
<feature type="active site" description="Proton acceptor" evidence="13 14">
    <location>
        <position position="198"/>
    </location>
</feature>
<dbReference type="Pfam" id="PF01210">
    <property type="entry name" value="NAD_Gly3P_dh_N"/>
    <property type="match status" value="1"/>
</dbReference>
<organism evidence="20 21">
    <name type="scientific">Candidatus Desulfobia pelagia</name>
    <dbReference type="NCBI Taxonomy" id="2841692"/>
    <lineage>
        <taxon>Bacteria</taxon>
        <taxon>Pseudomonadati</taxon>
        <taxon>Thermodesulfobacteriota</taxon>
        <taxon>Desulfobulbia</taxon>
        <taxon>Desulfobulbales</taxon>
        <taxon>Desulfobulbaceae</taxon>
        <taxon>Candidatus Desulfobia</taxon>
    </lineage>
</organism>
<evidence type="ECO:0000256" key="11">
    <source>
        <dbReference type="ARBA" id="ARBA00069372"/>
    </source>
</evidence>
<feature type="binding site" evidence="13">
    <location>
        <position position="261"/>
    </location>
    <ligand>
        <name>sn-glycerol 3-phosphate</name>
        <dbReference type="ChEBI" id="CHEBI:57597"/>
    </ligand>
</feature>
<keyword evidence="8 13" id="KW-1208">Phospholipid metabolism</keyword>
<reference evidence="20 21" key="1">
    <citation type="submission" date="2020-08" db="EMBL/GenBank/DDBJ databases">
        <title>Bridging the membrane lipid divide: bacteria of the FCB group superphylum have the potential to synthesize archaeal ether lipids.</title>
        <authorList>
            <person name="Villanueva L."/>
            <person name="Von Meijenfeldt F.A.B."/>
            <person name="Westbye A.B."/>
            <person name="Yadav S."/>
            <person name="Hopmans E.C."/>
            <person name="Dutilh B.E."/>
            <person name="Sinninghe Damste J.S."/>
        </authorList>
    </citation>
    <scope>NUCLEOTIDE SEQUENCE [LARGE SCALE GENOMIC DNA]</scope>
    <source>
        <strain evidence="20">NIOZ-UU47</strain>
    </source>
</reference>
<evidence type="ECO:0000256" key="8">
    <source>
        <dbReference type="ARBA" id="ARBA00023264"/>
    </source>
</evidence>
<keyword evidence="6 13" id="KW-0443">Lipid metabolism</keyword>
<evidence type="ECO:0000256" key="9">
    <source>
        <dbReference type="ARBA" id="ARBA00052716"/>
    </source>
</evidence>
<evidence type="ECO:0000256" key="10">
    <source>
        <dbReference type="ARBA" id="ARBA00066687"/>
    </source>
</evidence>
<dbReference type="Proteomes" id="UP000614424">
    <property type="component" value="Unassembled WGS sequence"/>
</dbReference>
<dbReference type="PRINTS" id="PR00077">
    <property type="entry name" value="GPDHDRGNASE"/>
</dbReference>
<dbReference type="GO" id="GO:0008654">
    <property type="term" value="P:phospholipid biosynthetic process"/>
    <property type="evidence" value="ECO:0007669"/>
    <property type="project" value="UniProtKB-KW"/>
</dbReference>
<feature type="binding site" evidence="15">
    <location>
        <position position="111"/>
    </location>
    <ligand>
        <name>substrate</name>
    </ligand>
</feature>
<protein>
    <recommendedName>
        <fullName evidence="11 13">Glycerol-3-phosphate dehydrogenase [NAD(P)+]</fullName>
        <ecNumber evidence="10 13">1.1.1.94</ecNumber>
    </recommendedName>
    <alternativeName>
        <fullName evidence="13">NAD(P)(+)-dependent glycerol-3-phosphate dehydrogenase</fullName>
    </alternativeName>
    <alternativeName>
        <fullName evidence="12 13">NAD(P)H-dependent dihydroxyacetone-phosphate reductase</fullName>
    </alternativeName>
</protein>
<feature type="domain" description="Glycerol-3-phosphate dehydrogenase NAD-dependent C-terminal" evidence="19">
    <location>
        <begin position="187"/>
        <end position="327"/>
    </location>
</feature>
<dbReference type="EMBL" id="JACNJZ010000095">
    <property type="protein sequence ID" value="MBC8317651.1"/>
    <property type="molecule type" value="Genomic_DNA"/>
</dbReference>
<dbReference type="Gene3D" id="3.40.50.720">
    <property type="entry name" value="NAD(P)-binding Rossmann-like Domain"/>
    <property type="match status" value="1"/>
</dbReference>
<feature type="binding site" evidence="13">
    <location>
        <position position="111"/>
    </location>
    <ligand>
        <name>NADPH</name>
        <dbReference type="ChEBI" id="CHEBI:57783"/>
    </ligand>
</feature>
<feature type="binding site" evidence="13">
    <location>
        <position position="262"/>
    </location>
    <ligand>
        <name>sn-glycerol 3-phosphate</name>
        <dbReference type="ChEBI" id="CHEBI:57597"/>
    </ligand>
</feature>
<comment type="subcellular location">
    <subcellularLocation>
        <location evidence="13">Cytoplasm</location>
    </subcellularLocation>
</comment>
<evidence type="ECO:0000256" key="4">
    <source>
        <dbReference type="ARBA" id="ARBA00023002"/>
    </source>
</evidence>
<accession>A0A8J6NB91</accession>
<feature type="binding site" evidence="13">
    <location>
        <position position="145"/>
    </location>
    <ligand>
        <name>sn-glycerol 3-phosphate</name>
        <dbReference type="ChEBI" id="CHEBI:57597"/>
    </ligand>
</feature>
<dbReference type="FunFam" id="1.10.1040.10:FF:000001">
    <property type="entry name" value="Glycerol-3-phosphate dehydrogenase [NAD(P)+]"/>
    <property type="match status" value="1"/>
</dbReference>
<dbReference type="PANTHER" id="PTHR11728">
    <property type="entry name" value="GLYCEROL-3-PHOSPHATE DEHYDROGENASE"/>
    <property type="match status" value="1"/>
</dbReference>
<keyword evidence="4 13" id="KW-0560">Oxidoreductase</keyword>
<feature type="binding site" evidence="13">
    <location>
        <position position="263"/>
    </location>
    <ligand>
        <name>sn-glycerol 3-phosphate</name>
        <dbReference type="ChEBI" id="CHEBI:57597"/>
    </ligand>
</feature>
<keyword evidence="5 13" id="KW-0520">NAD</keyword>
<evidence type="ECO:0000313" key="21">
    <source>
        <dbReference type="Proteomes" id="UP000614424"/>
    </source>
</evidence>
<dbReference type="GO" id="GO:0051287">
    <property type="term" value="F:NAD binding"/>
    <property type="evidence" value="ECO:0007669"/>
    <property type="project" value="InterPro"/>
</dbReference>
<dbReference type="GO" id="GO:0047952">
    <property type="term" value="F:glycerol-3-phosphate dehydrogenase [NAD(P)+] activity"/>
    <property type="evidence" value="ECO:0007669"/>
    <property type="project" value="UniProtKB-UniRule"/>
</dbReference>
<gene>
    <name evidence="13" type="primary">gpsA</name>
    <name evidence="20" type="ORF">H8E41_07065</name>
</gene>
<comment type="function">
    <text evidence="13">Catalyzes the reduction of the glycolytic intermediate dihydroxyacetone phosphate (DHAP) to sn-glycerol 3-phosphate (G3P), the key precursor for phospholipid synthesis.</text>
</comment>
<evidence type="ECO:0000256" key="3">
    <source>
        <dbReference type="ARBA" id="ARBA00022857"/>
    </source>
</evidence>
<evidence type="ECO:0000256" key="2">
    <source>
        <dbReference type="ARBA" id="ARBA00022516"/>
    </source>
</evidence>
<evidence type="ECO:0000259" key="18">
    <source>
        <dbReference type="Pfam" id="PF01210"/>
    </source>
</evidence>
<feature type="binding site" evidence="16">
    <location>
        <position position="147"/>
    </location>
    <ligand>
        <name>NAD(+)</name>
        <dbReference type="ChEBI" id="CHEBI:57540"/>
    </ligand>
</feature>
<evidence type="ECO:0000256" key="12">
    <source>
        <dbReference type="ARBA" id="ARBA00080511"/>
    </source>
</evidence>
<evidence type="ECO:0000256" key="17">
    <source>
        <dbReference type="RuleBase" id="RU000437"/>
    </source>
</evidence>
<feature type="binding site" evidence="16">
    <location>
        <begin position="13"/>
        <end position="18"/>
    </location>
    <ligand>
        <name>NAD(+)</name>
        <dbReference type="ChEBI" id="CHEBI:57540"/>
    </ligand>
</feature>
<dbReference type="PANTHER" id="PTHR11728:SF1">
    <property type="entry name" value="GLYCEROL-3-PHOSPHATE DEHYDROGENASE [NAD(+)] 2, CHLOROPLASTIC"/>
    <property type="match status" value="1"/>
</dbReference>
<feature type="domain" description="Glycerol-3-phosphate dehydrogenase NAD-dependent N-terminal" evidence="18">
    <location>
        <begin position="9"/>
        <end position="167"/>
    </location>
</feature>
<keyword evidence="7 13" id="KW-0594">Phospholipid biosynthesis</keyword>
<feature type="binding site" evidence="13">
    <location>
        <position position="288"/>
    </location>
    <ligand>
        <name>NADPH</name>
        <dbReference type="ChEBI" id="CHEBI:57783"/>
    </ligand>
</feature>
<evidence type="ECO:0000256" key="14">
    <source>
        <dbReference type="PIRSR" id="PIRSR000114-1"/>
    </source>
</evidence>
<feature type="binding site" evidence="13">
    <location>
        <position position="198"/>
    </location>
    <ligand>
        <name>sn-glycerol 3-phosphate</name>
        <dbReference type="ChEBI" id="CHEBI:57597"/>
    </ligand>
</feature>
<feature type="binding site" evidence="13">
    <location>
        <position position="286"/>
    </location>
    <ligand>
        <name>NADPH</name>
        <dbReference type="ChEBI" id="CHEBI:57783"/>
    </ligand>
</feature>